<reference evidence="1 2" key="1">
    <citation type="journal article" date="2015" name="Infect. Genet. Evol.">
        <title>Genomic sequences of six botulinum neurotoxin-producing strains representing three clostridial species illustrate the mobility and diversity of botulinum neurotoxin genes.</title>
        <authorList>
            <person name="Smith T.J."/>
            <person name="Hill K.K."/>
            <person name="Xie G."/>
            <person name="Foley B.T."/>
            <person name="Williamson C.H."/>
            <person name="Foster J.T."/>
            <person name="Johnson S.L."/>
            <person name="Chertkov O."/>
            <person name="Teshima H."/>
            <person name="Gibbons H.S."/>
            <person name="Johnsky L.A."/>
            <person name="Karavis M.A."/>
            <person name="Smith L.A."/>
        </authorList>
    </citation>
    <scope>NUCLEOTIDE SEQUENCE [LARGE SCALE GENOMIC DNA]</scope>
    <source>
        <strain evidence="1 2">CDC 2741</strain>
    </source>
</reference>
<dbReference type="EMBL" id="AYSO01000020">
    <property type="protein sequence ID" value="KIE45216.1"/>
    <property type="molecule type" value="Genomic_DNA"/>
</dbReference>
<sequence>MYYYWKTKGIWPDEFYNKPLGTRVLLAAFYEKELEEKVEILKNENIMAVKIV</sequence>
<organism evidence="1 2">
    <name type="scientific">Clostridium argentinense CDC 2741</name>
    <dbReference type="NCBI Taxonomy" id="1418104"/>
    <lineage>
        <taxon>Bacteria</taxon>
        <taxon>Bacillati</taxon>
        <taxon>Bacillota</taxon>
        <taxon>Clostridia</taxon>
        <taxon>Eubacteriales</taxon>
        <taxon>Clostridiaceae</taxon>
        <taxon>Clostridium</taxon>
    </lineage>
</organism>
<dbReference type="AlphaFoldDB" id="A0A0C1R3Y9"/>
<keyword evidence="2" id="KW-1185">Reference proteome</keyword>
<evidence type="ECO:0000313" key="1">
    <source>
        <dbReference type="EMBL" id="KIE45216.1"/>
    </source>
</evidence>
<name>A0A0C1R3Y9_9CLOT</name>
<proteinExistence type="predicted"/>
<protein>
    <submittedName>
        <fullName evidence="1">Uncharacterized protein</fullName>
    </submittedName>
</protein>
<comment type="caution">
    <text evidence="1">The sequence shown here is derived from an EMBL/GenBank/DDBJ whole genome shotgun (WGS) entry which is preliminary data.</text>
</comment>
<dbReference type="Proteomes" id="UP000031366">
    <property type="component" value="Unassembled WGS sequence"/>
</dbReference>
<gene>
    <name evidence="1" type="ORF">U732_907</name>
</gene>
<evidence type="ECO:0000313" key="2">
    <source>
        <dbReference type="Proteomes" id="UP000031366"/>
    </source>
</evidence>
<accession>A0A0C1R3Y9</accession>